<evidence type="ECO:0000313" key="3">
    <source>
        <dbReference type="EMBL" id="PRY98563.1"/>
    </source>
</evidence>
<gene>
    <name evidence="3" type="ORF">BCM14_1396</name>
</gene>
<proteinExistence type="inferred from homology"/>
<dbReference type="AlphaFoldDB" id="A0A2T0XHY7"/>
<keyword evidence="2" id="KW-0732">Signal</keyword>
<comment type="caution">
    <text evidence="3">The sequence shown here is derived from an EMBL/GenBank/DDBJ whole genome shotgun (WGS) entry which is preliminary data.</text>
</comment>
<evidence type="ECO:0000256" key="1">
    <source>
        <dbReference type="ARBA" id="ARBA00006987"/>
    </source>
</evidence>
<comment type="similarity">
    <text evidence="1">Belongs to the UPF0065 (bug) family.</text>
</comment>
<dbReference type="Gene3D" id="3.40.190.150">
    <property type="entry name" value="Bordetella uptake gene, domain 1"/>
    <property type="match status" value="1"/>
</dbReference>
<dbReference type="SUPFAM" id="SSF53850">
    <property type="entry name" value="Periplasmic binding protein-like II"/>
    <property type="match status" value="1"/>
</dbReference>
<dbReference type="PANTHER" id="PTHR42928:SF5">
    <property type="entry name" value="BLR1237 PROTEIN"/>
    <property type="match status" value="1"/>
</dbReference>
<feature type="chain" id="PRO_5015493629" evidence="2">
    <location>
        <begin position="24"/>
        <end position="325"/>
    </location>
</feature>
<keyword evidence="4" id="KW-1185">Reference proteome</keyword>
<dbReference type="RefSeq" id="WP_106227261.1">
    <property type="nucleotide sequence ID" value="NZ_PVTV01000012.1"/>
</dbReference>
<dbReference type="InterPro" id="IPR042100">
    <property type="entry name" value="Bug_dom1"/>
</dbReference>
<organism evidence="3 4">
    <name type="scientific">Jezberella montanilacus</name>
    <dbReference type="NCBI Taxonomy" id="323426"/>
    <lineage>
        <taxon>Bacteria</taxon>
        <taxon>Pseudomonadati</taxon>
        <taxon>Pseudomonadota</taxon>
        <taxon>Betaproteobacteria</taxon>
        <taxon>Burkholderiales</taxon>
        <taxon>Alcaligenaceae</taxon>
        <taxon>Jezberella</taxon>
    </lineage>
</organism>
<feature type="signal peptide" evidence="2">
    <location>
        <begin position="1"/>
        <end position="23"/>
    </location>
</feature>
<dbReference type="PIRSF" id="PIRSF017082">
    <property type="entry name" value="YflP"/>
    <property type="match status" value="1"/>
</dbReference>
<dbReference type="Gene3D" id="3.40.190.10">
    <property type="entry name" value="Periplasmic binding protein-like II"/>
    <property type="match status" value="1"/>
</dbReference>
<dbReference type="InterPro" id="IPR005064">
    <property type="entry name" value="BUG"/>
</dbReference>
<dbReference type="Proteomes" id="UP000238308">
    <property type="component" value="Unassembled WGS sequence"/>
</dbReference>
<dbReference type="Pfam" id="PF03401">
    <property type="entry name" value="TctC"/>
    <property type="match status" value="1"/>
</dbReference>
<keyword evidence="3" id="KW-0675">Receptor</keyword>
<dbReference type="PANTHER" id="PTHR42928">
    <property type="entry name" value="TRICARBOXYLATE-BINDING PROTEIN"/>
    <property type="match status" value="1"/>
</dbReference>
<name>A0A2T0XHY7_9BURK</name>
<dbReference type="EMBL" id="PVTV01000012">
    <property type="protein sequence ID" value="PRY98563.1"/>
    <property type="molecule type" value="Genomic_DNA"/>
</dbReference>
<sequence>MPKLIAGFLLSLSLSFQMPAAQAQGSAPLTQPLTIIVGYPPGGDSDRVARIIGDKLKDELGVPVIVENKLGAGGRISAQVAKKATATDNVLLIGNPAIMVIAPLVMNDIGYDPGKDFKIVSMVSNYRFAVAVSTESNVKRMADLVYQLGYYPAKYNIGVPATGSLPHFFVMMMEEKIGAPVQVIGYKGSAPLINDLAGGHLNVAMDTFNSLLPMHQAGKVKIIAVSGETPEASLPDVPTFKQSNLALTGAGWNAFFAPASMPQDKVTLLSNAITRVMKDATVQQTIQGMMLDPVVADLTQSQEILASFKKQWEPVIRQSGFRAEP</sequence>
<evidence type="ECO:0000256" key="2">
    <source>
        <dbReference type="SAM" id="SignalP"/>
    </source>
</evidence>
<evidence type="ECO:0000313" key="4">
    <source>
        <dbReference type="Proteomes" id="UP000238308"/>
    </source>
</evidence>
<protein>
    <submittedName>
        <fullName evidence="3">Tripartite-type tricarboxylate transporter receptor subunit TctC</fullName>
    </submittedName>
</protein>
<accession>A0A2T0XHY7</accession>
<reference evidence="3 4" key="1">
    <citation type="submission" date="2018-03" db="EMBL/GenBank/DDBJ databases">
        <title>Genomic Encyclopedia of Type Strains, Phase III (KMG-III): the genomes of soil and plant-associated and newly described type strains.</title>
        <authorList>
            <person name="Whitman W."/>
        </authorList>
    </citation>
    <scope>NUCLEOTIDE SEQUENCE [LARGE SCALE GENOMIC DNA]</scope>
    <source>
        <strain evidence="3 4">MWH-P2sevCIIIb</strain>
    </source>
</reference>
<dbReference type="OrthoDB" id="8686127at2"/>